<accession>A0A1G1SRJ8</accession>
<dbReference type="STRING" id="1908236.BEN48_06395"/>
<dbReference type="EMBL" id="MDZC01000123">
    <property type="protein sequence ID" value="OGX81228.1"/>
    <property type="molecule type" value="Genomic_DNA"/>
</dbReference>
<evidence type="ECO:0000256" key="1">
    <source>
        <dbReference type="SAM" id="MobiDB-lite"/>
    </source>
</evidence>
<reference evidence="2 3" key="1">
    <citation type="submission" date="2016-08" db="EMBL/GenBank/DDBJ databases">
        <title>Hymenobacter coccineus sp. nov., Hymenobacter lapidarius sp. nov. and Hymenobacter glacialis sp. nov., isolated from Antarctic soil.</title>
        <authorList>
            <person name="Sedlacek I."/>
            <person name="Kralova S."/>
            <person name="Kyrova K."/>
            <person name="Maslanova I."/>
            <person name="Stankova E."/>
            <person name="Vrbovska V."/>
            <person name="Nemec M."/>
            <person name="Bartak M."/>
            <person name="Svec P."/>
            <person name="Busse H.-J."/>
            <person name="Pantucek R."/>
        </authorList>
    </citation>
    <scope>NUCLEOTIDE SEQUENCE [LARGE SCALE GENOMIC DNA]</scope>
    <source>
        <strain evidence="2 3">CCM 8648</strain>
    </source>
</reference>
<sequence>MAPEGNASGPEKPPALPGSFRYEEGRPGVNNAKKNRRLNGMQQWLIRYPAEQQALQGPLPFRQQQH</sequence>
<dbReference type="AlphaFoldDB" id="A0A1G1SRJ8"/>
<feature type="region of interest" description="Disordered" evidence="1">
    <location>
        <begin position="1"/>
        <end position="36"/>
    </location>
</feature>
<dbReference type="Proteomes" id="UP000177791">
    <property type="component" value="Unassembled WGS sequence"/>
</dbReference>
<comment type="caution">
    <text evidence="2">The sequence shown here is derived from an EMBL/GenBank/DDBJ whole genome shotgun (WGS) entry which is preliminary data.</text>
</comment>
<organism evidence="2 3">
    <name type="scientific">Hymenobacter glacialis</name>
    <dbReference type="NCBI Taxonomy" id="1908236"/>
    <lineage>
        <taxon>Bacteria</taxon>
        <taxon>Pseudomonadati</taxon>
        <taxon>Bacteroidota</taxon>
        <taxon>Cytophagia</taxon>
        <taxon>Cytophagales</taxon>
        <taxon>Hymenobacteraceae</taxon>
        <taxon>Hymenobacter</taxon>
    </lineage>
</organism>
<gene>
    <name evidence="2" type="ORF">BEN48_06395</name>
</gene>
<protein>
    <submittedName>
        <fullName evidence="2">Uncharacterized protein</fullName>
    </submittedName>
</protein>
<name>A0A1G1SRJ8_9BACT</name>
<evidence type="ECO:0000313" key="3">
    <source>
        <dbReference type="Proteomes" id="UP000177791"/>
    </source>
</evidence>
<proteinExistence type="predicted"/>
<keyword evidence="3" id="KW-1185">Reference proteome</keyword>
<evidence type="ECO:0000313" key="2">
    <source>
        <dbReference type="EMBL" id="OGX81228.1"/>
    </source>
</evidence>